<dbReference type="InterPro" id="IPR040576">
    <property type="entry name" value="DLP_helical"/>
</dbReference>
<organism evidence="3">
    <name type="scientific">Pectobacterium versatile</name>
    <dbReference type="NCBI Taxonomy" id="2488639"/>
    <lineage>
        <taxon>Bacteria</taxon>
        <taxon>Pseudomonadati</taxon>
        <taxon>Pseudomonadota</taxon>
        <taxon>Gammaproteobacteria</taxon>
        <taxon>Enterobacterales</taxon>
        <taxon>Pectobacteriaceae</taxon>
        <taxon>Pectobacterium</taxon>
    </lineage>
</organism>
<dbReference type="Pfam" id="PF01926">
    <property type="entry name" value="MMR_HSR1"/>
    <property type="match status" value="1"/>
</dbReference>
<evidence type="ECO:0000259" key="1">
    <source>
        <dbReference type="Pfam" id="PF01926"/>
    </source>
</evidence>
<dbReference type="Proteomes" id="UP000237284">
    <property type="component" value="Chromosome"/>
</dbReference>
<evidence type="ECO:0000313" key="5">
    <source>
        <dbReference type="Proteomes" id="UP000237284"/>
    </source>
</evidence>
<feature type="domain" description="G" evidence="1">
    <location>
        <begin position="57"/>
        <end position="164"/>
    </location>
</feature>
<evidence type="ECO:0000259" key="2">
    <source>
        <dbReference type="Pfam" id="PF18709"/>
    </source>
</evidence>
<dbReference type="AlphaFoldDB" id="A0A855MD36"/>
<name>A0A855MD36_9GAMM</name>
<dbReference type="NCBIfam" id="NF041922">
    <property type="entry name" value="DLP_LeoA_gen"/>
    <property type="match status" value="1"/>
</dbReference>
<protein>
    <submittedName>
        <fullName evidence="4">50S ribosome-binding GTPase</fullName>
    </submittedName>
    <submittedName>
        <fullName evidence="3">GTP-binding protein EngB</fullName>
    </submittedName>
</protein>
<dbReference type="Gene3D" id="3.40.50.300">
    <property type="entry name" value="P-loop containing nucleotide triphosphate hydrolases"/>
    <property type="match status" value="1"/>
</dbReference>
<dbReference type="Pfam" id="PF18709">
    <property type="entry name" value="DLP_helical"/>
    <property type="match status" value="1"/>
</dbReference>
<dbReference type="SUPFAM" id="SSF52540">
    <property type="entry name" value="P-loop containing nucleoside triphosphate hydrolases"/>
    <property type="match status" value="1"/>
</dbReference>
<sequence>MKKTLDVFKTQQTQNIALLNSLSDFLHQGESVGVQMDPKLFHKLQAAKESAANGKLHIALIGGFSEGKTSIAAAWMEKLDKASMKISHQESSNEVKIYDVGSDFVLIDTPGLFGFKEQFNEDVQSVEKYKDMTKKYVSEAHLVLYVMNSTNPIKESHKQDLEWLFRTLNLLDRTVFVLSRFDEVADVEDEADYHSNANVKRENVASRLQDLIALTPQERDALSIVAVAANPFDMGTEYWLGNPDKFRALSHISTLQQATSEKIERSGGVLALGEETKRSVIRDMLTRQLPVAIENDERITQEVSDLNTIHQRMSKEMGTMQVNISETRIKLREFVVNYFSDLILQAKGLSLETYTEFFEREVGDKGVVISTRLDNEFERRLRTVAQALQRMEIGYQADISHYNGNLTAMGKQGLDYVVKSKVINNTTVIAARDGVVSLAKMVGVDLGKILKFNPWGAVNLAKGLNGALSVLGLAMEAWDTWEQHKREKMFAEAVIKMVNNFTDQREKTLETLDADDFIPTFFAGYIKLHDELNLLEKSLDESKKRQKRFAEWRLQAEAIDAEFTRITTIGNVPYQTV</sequence>
<evidence type="ECO:0000313" key="4">
    <source>
        <dbReference type="EMBL" id="QPK14600.1"/>
    </source>
</evidence>
<reference evidence="3" key="1">
    <citation type="submission" date="2017-12" db="EMBL/GenBank/DDBJ databases">
        <title>First report on the novel genomospecies/subspecies of Pectobacterium carotovorum in Russia.</title>
        <authorList>
            <person name="Shirshikov F.V."/>
            <person name="Miroshnikov K."/>
            <person name="Toshakov S.V."/>
            <person name="Kabanova A.P."/>
            <person name="Barannik A.P."/>
            <person name="Shneider M."/>
            <person name="Ignatov A.N."/>
            <person name="Miroshnikov K.A."/>
        </authorList>
    </citation>
    <scope>NUCLEOTIDE SEQUENCE [LARGE SCALE GENOMIC DNA]</scope>
    <source>
        <strain evidence="3">F131</strain>
    </source>
</reference>
<dbReference type="EMBL" id="PDVW01000011">
    <property type="protein sequence ID" value="POY49872.1"/>
    <property type="molecule type" value="Genomic_DNA"/>
</dbReference>
<proteinExistence type="predicted"/>
<gene>
    <name evidence="3" type="primary">engB</name>
    <name evidence="4" type="ORF">F131LOC_014590</name>
    <name evidence="3" type="ORF">F131LOC_02271</name>
</gene>
<feature type="domain" description="Dynamin-like helical" evidence="2">
    <location>
        <begin position="214"/>
        <end position="548"/>
    </location>
</feature>
<dbReference type="RefSeq" id="WP_103971586.1">
    <property type="nucleotide sequence ID" value="NZ_CAKLIX010000004.1"/>
</dbReference>
<evidence type="ECO:0000313" key="3">
    <source>
        <dbReference type="EMBL" id="POY49872.1"/>
    </source>
</evidence>
<dbReference type="InterPro" id="IPR027417">
    <property type="entry name" value="P-loop_NTPase"/>
</dbReference>
<dbReference type="EMBL" id="CP065030">
    <property type="protein sequence ID" value="QPK14600.1"/>
    <property type="molecule type" value="Genomic_DNA"/>
</dbReference>
<accession>A0A855MD36</accession>
<dbReference type="GO" id="GO:0005525">
    <property type="term" value="F:GTP binding"/>
    <property type="evidence" value="ECO:0007669"/>
    <property type="project" value="InterPro"/>
</dbReference>
<dbReference type="InterPro" id="IPR049678">
    <property type="entry name" value="LeoA-like"/>
</dbReference>
<reference evidence="4 5" key="2">
    <citation type="submission" date="2020-11" db="EMBL/GenBank/DDBJ databases">
        <title>Complete genome sequence of Pectobacterium versatile F131.</title>
        <authorList>
            <person name="Shirshikov F.V."/>
            <person name="Miroshnikov K."/>
            <person name="Toshakov S.V."/>
            <person name="Kabanova A.P."/>
            <person name="Barannik A.P."/>
            <person name="Shneider M."/>
            <person name="Ignatov A.N."/>
            <person name="Miroshnikov K.A."/>
            <person name="Mikhailova Y.V."/>
            <person name="Shelenkov A."/>
            <person name="Yanushevich Y.G."/>
            <person name="Evseev P.V."/>
        </authorList>
    </citation>
    <scope>NUCLEOTIDE SEQUENCE [LARGE SCALE GENOMIC DNA]</scope>
    <source>
        <strain evidence="4 5">F131</strain>
    </source>
</reference>
<dbReference type="InterPro" id="IPR006073">
    <property type="entry name" value="GTP-bd"/>
</dbReference>